<comment type="caution">
    <text evidence="1">The sequence shown here is derived from an EMBL/GenBank/DDBJ whole genome shotgun (WGS) entry which is preliminary data.</text>
</comment>
<evidence type="ECO:0000313" key="2">
    <source>
        <dbReference type="Proteomes" id="UP000265520"/>
    </source>
</evidence>
<accession>A0A392VB15</accession>
<proteinExistence type="predicted"/>
<name>A0A392VB15_9FABA</name>
<sequence>MARCAIMLMKFEDCSASCASRRSGWRVAPVSYKDASGRLCRLRVAQLHMARRAPS</sequence>
<evidence type="ECO:0000313" key="1">
    <source>
        <dbReference type="EMBL" id="MCI84111.1"/>
    </source>
</evidence>
<feature type="non-terminal residue" evidence="1">
    <location>
        <position position="55"/>
    </location>
</feature>
<organism evidence="1 2">
    <name type="scientific">Trifolium medium</name>
    <dbReference type="NCBI Taxonomy" id="97028"/>
    <lineage>
        <taxon>Eukaryota</taxon>
        <taxon>Viridiplantae</taxon>
        <taxon>Streptophyta</taxon>
        <taxon>Embryophyta</taxon>
        <taxon>Tracheophyta</taxon>
        <taxon>Spermatophyta</taxon>
        <taxon>Magnoliopsida</taxon>
        <taxon>eudicotyledons</taxon>
        <taxon>Gunneridae</taxon>
        <taxon>Pentapetalae</taxon>
        <taxon>rosids</taxon>
        <taxon>fabids</taxon>
        <taxon>Fabales</taxon>
        <taxon>Fabaceae</taxon>
        <taxon>Papilionoideae</taxon>
        <taxon>50 kb inversion clade</taxon>
        <taxon>NPAAA clade</taxon>
        <taxon>Hologalegina</taxon>
        <taxon>IRL clade</taxon>
        <taxon>Trifolieae</taxon>
        <taxon>Trifolium</taxon>
    </lineage>
</organism>
<dbReference type="AlphaFoldDB" id="A0A392VB15"/>
<dbReference type="EMBL" id="LXQA011082982">
    <property type="protein sequence ID" value="MCI84111.1"/>
    <property type="molecule type" value="Genomic_DNA"/>
</dbReference>
<reference evidence="1 2" key="1">
    <citation type="journal article" date="2018" name="Front. Plant Sci.">
        <title>Red Clover (Trifolium pratense) and Zigzag Clover (T. medium) - A Picture of Genomic Similarities and Differences.</title>
        <authorList>
            <person name="Dluhosova J."/>
            <person name="Istvanek J."/>
            <person name="Nedelnik J."/>
            <person name="Repkova J."/>
        </authorList>
    </citation>
    <scope>NUCLEOTIDE SEQUENCE [LARGE SCALE GENOMIC DNA]</scope>
    <source>
        <strain evidence="2">cv. 10/8</strain>
        <tissue evidence="1">Leaf</tissue>
    </source>
</reference>
<protein>
    <submittedName>
        <fullName evidence="1">Uncharacterized protein</fullName>
    </submittedName>
</protein>
<keyword evidence="2" id="KW-1185">Reference proteome</keyword>
<dbReference type="Proteomes" id="UP000265520">
    <property type="component" value="Unassembled WGS sequence"/>
</dbReference>